<accession>A0AA37TCP3</accession>
<evidence type="ECO:0000313" key="2">
    <source>
        <dbReference type="Proteomes" id="UP001157440"/>
    </source>
</evidence>
<dbReference type="EMBL" id="BSPL01000007">
    <property type="protein sequence ID" value="GLS68734.1"/>
    <property type="molecule type" value="Genomic_DNA"/>
</dbReference>
<dbReference type="RefSeq" id="WP_238199801.1">
    <property type="nucleotide sequence ID" value="NZ_BPQZ01000048.1"/>
</dbReference>
<sequence length="105" mass="12171">MHGFQLVRIYEEMKNLGLVRSREQFSRSWCGRHPGYLRDYLRREGATMRVSVQTIQSLRLRLAEAGSLLPPDLRDRVQAFDAAILRDMRVADLLGRRSIDARITA</sequence>
<comment type="caution">
    <text evidence="1">The sequence shown here is derived from an EMBL/GenBank/DDBJ whole genome shotgun (WGS) entry which is preliminary data.</text>
</comment>
<dbReference type="AlphaFoldDB" id="A0AA37TCP3"/>
<dbReference type="Pfam" id="PF20331">
    <property type="entry name" value="DUF6626"/>
    <property type="match status" value="1"/>
</dbReference>
<protein>
    <submittedName>
        <fullName evidence="1">Uncharacterized protein</fullName>
    </submittedName>
</protein>
<reference evidence="2" key="1">
    <citation type="journal article" date="2019" name="Int. J. Syst. Evol. Microbiol.">
        <title>The Global Catalogue of Microorganisms (GCM) 10K type strain sequencing project: providing services to taxonomists for standard genome sequencing and annotation.</title>
        <authorList>
            <consortium name="The Broad Institute Genomics Platform"/>
            <consortium name="The Broad Institute Genome Sequencing Center for Infectious Disease"/>
            <person name="Wu L."/>
            <person name="Ma J."/>
        </authorList>
    </citation>
    <scope>NUCLEOTIDE SEQUENCE [LARGE SCALE GENOMIC DNA]</scope>
    <source>
        <strain evidence="2">NBRC 103632</strain>
    </source>
</reference>
<organism evidence="1 2">
    <name type="scientific">Methylobacterium tardum</name>
    <dbReference type="NCBI Taxonomy" id="374432"/>
    <lineage>
        <taxon>Bacteria</taxon>
        <taxon>Pseudomonadati</taxon>
        <taxon>Pseudomonadota</taxon>
        <taxon>Alphaproteobacteria</taxon>
        <taxon>Hyphomicrobiales</taxon>
        <taxon>Methylobacteriaceae</taxon>
        <taxon>Methylobacterium</taxon>
    </lineage>
</organism>
<dbReference type="InterPro" id="IPR046734">
    <property type="entry name" value="DUF6626"/>
</dbReference>
<proteinExistence type="predicted"/>
<name>A0AA37TCP3_9HYPH</name>
<dbReference type="Proteomes" id="UP001157440">
    <property type="component" value="Unassembled WGS sequence"/>
</dbReference>
<keyword evidence="2" id="KW-1185">Reference proteome</keyword>
<gene>
    <name evidence="1" type="ORF">GCM10007890_07460</name>
</gene>
<evidence type="ECO:0000313" key="1">
    <source>
        <dbReference type="EMBL" id="GLS68734.1"/>
    </source>
</evidence>